<evidence type="ECO:0000313" key="6">
    <source>
        <dbReference type="EMBL" id="KAA3488649.1"/>
    </source>
</evidence>
<keyword evidence="5" id="KW-1133">Transmembrane helix</keyword>
<dbReference type="AlphaFoldDB" id="A0A5B6X345"/>
<feature type="transmembrane region" description="Helical" evidence="5">
    <location>
        <begin position="85"/>
        <end position="106"/>
    </location>
</feature>
<organism evidence="6 7">
    <name type="scientific">Gossypium australe</name>
    <dbReference type="NCBI Taxonomy" id="47621"/>
    <lineage>
        <taxon>Eukaryota</taxon>
        <taxon>Viridiplantae</taxon>
        <taxon>Streptophyta</taxon>
        <taxon>Embryophyta</taxon>
        <taxon>Tracheophyta</taxon>
        <taxon>Spermatophyta</taxon>
        <taxon>Magnoliopsida</taxon>
        <taxon>eudicotyledons</taxon>
        <taxon>Gunneridae</taxon>
        <taxon>Pentapetalae</taxon>
        <taxon>rosids</taxon>
        <taxon>malvids</taxon>
        <taxon>Malvales</taxon>
        <taxon>Malvaceae</taxon>
        <taxon>Malvoideae</taxon>
        <taxon>Gossypium</taxon>
    </lineage>
</organism>
<dbReference type="GO" id="GO:0005524">
    <property type="term" value="F:ATP binding"/>
    <property type="evidence" value="ECO:0007669"/>
    <property type="project" value="UniProtKB-KW"/>
</dbReference>
<protein>
    <submittedName>
        <fullName evidence="6">Methylthioribose kinase-like</fullName>
    </submittedName>
</protein>
<keyword evidence="1" id="KW-0808">Transferase</keyword>
<sequence length="107" mass="11572">MKDDSGRIKGVKHAYDSKTCPSSFPTVKTKYYKNQTVKAPTPQIGPISTESLIEYIEKTPSLSSEIGNRHDDVAIKEAGDGNLKFVYIVVAACASFIVVAACASFII</sequence>
<keyword evidence="7" id="KW-1185">Reference proteome</keyword>
<proteinExistence type="predicted"/>
<keyword evidence="5" id="KW-0472">Membrane</keyword>
<name>A0A5B6X345_9ROSI</name>
<dbReference type="Gene3D" id="3.30.200.20">
    <property type="entry name" value="Phosphorylase Kinase, domain 1"/>
    <property type="match status" value="1"/>
</dbReference>
<evidence type="ECO:0000256" key="2">
    <source>
        <dbReference type="ARBA" id="ARBA00022741"/>
    </source>
</evidence>
<keyword evidence="2" id="KW-0547">Nucleotide-binding</keyword>
<keyword evidence="5" id="KW-0812">Transmembrane</keyword>
<dbReference type="GO" id="GO:0016301">
    <property type="term" value="F:kinase activity"/>
    <property type="evidence" value="ECO:0007669"/>
    <property type="project" value="UniProtKB-KW"/>
</dbReference>
<evidence type="ECO:0000313" key="7">
    <source>
        <dbReference type="Proteomes" id="UP000325315"/>
    </source>
</evidence>
<dbReference type="PANTHER" id="PTHR34273:SF2">
    <property type="entry name" value="METHYLTHIORIBOSE KINASE"/>
    <property type="match status" value="1"/>
</dbReference>
<keyword evidence="3 6" id="KW-0418">Kinase</keyword>
<gene>
    <name evidence="6" type="ORF">EPI10_032378</name>
</gene>
<evidence type="ECO:0000256" key="3">
    <source>
        <dbReference type="ARBA" id="ARBA00022777"/>
    </source>
</evidence>
<dbReference type="Proteomes" id="UP000325315">
    <property type="component" value="Unassembled WGS sequence"/>
</dbReference>
<evidence type="ECO:0000256" key="5">
    <source>
        <dbReference type="SAM" id="Phobius"/>
    </source>
</evidence>
<evidence type="ECO:0000256" key="4">
    <source>
        <dbReference type="ARBA" id="ARBA00022840"/>
    </source>
</evidence>
<reference evidence="7" key="1">
    <citation type="journal article" date="2019" name="Plant Biotechnol. J.">
        <title>Genome sequencing of the Australian wild diploid species Gossypium australe highlights disease resistance and delayed gland morphogenesis.</title>
        <authorList>
            <person name="Cai Y."/>
            <person name="Cai X."/>
            <person name="Wang Q."/>
            <person name="Wang P."/>
            <person name="Zhang Y."/>
            <person name="Cai C."/>
            <person name="Xu Y."/>
            <person name="Wang K."/>
            <person name="Zhou Z."/>
            <person name="Wang C."/>
            <person name="Geng S."/>
            <person name="Li B."/>
            <person name="Dong Q."/>
            <person name="Hou Y."/>
            <person name="Wang H."/>
            <person name="Ai P."/>
            <person name="Liu Z."/>
            <person name="Yi F."/>
            <person name="Sun M."/>
            <person name="An G."/>
            <person name="Cheng J."/>
            <person name="Zhang Y."/>
            <person name="Shi Q."/>
            <person name="Xie Y."/>
            <person name="Shi X."/>
            <person name="Chang Y."/>
            <person name="Huang F."/>
            <person name="Chen Y."/>
            <person name="Hong S."/>
            <person name="Mi L."/>
            <person name="Sun Q."/>
            <person name="Zhang L."/>
            <person name="Zhou B."/>
            <person name="Peng R."/>
            <person name="Zhang X."/>
            <person name="Liu F."/>
        </authorList>
    </citation>
    <scope>NUCLEOTIDE SEQUENCE [LARGE SCALE GENOMIC DNA]</scope>
    <source>
        <strain evidence="7">cv. PA1801</strain>
    </source>
</reference>
<dbReference type="EMBL" id="SMMG02000001">
    <property type="protein sequence ID" value="KAA3488649.1"/>
    <property type="molecule type" value="Genomic_DNA"/>
</dbReference>
<dbReference type="PANTHER" id="PTHR34273">
    <property type="entry name" value="METHYLTHIORIBOSE KINASE"/>
    <property type="match status" value="1"/>
</dbReference>
<comment type="caution">
    <text evidence="6">The sequence shown here is derived from an EMBL/GenBank/DDBJ whole genome shotgun (WGS) entry which is preliminary data.</text>
</comment>
<accession>A0A5B6X345</accession>
<keyword evidence="4" id="KW-0067">ATP-binding</keyword>
<evidence type="ECO:0000256" key="1">
    <source>
        <dbReference type="ARBA" id="ARBA00022679"/>
    </source>
</evidence>
<dbReference type="OrthoDB" id="2461at2759"/>